<dbReference type="InterPro" id="IPR012919">
    <property type="entry name" value="SUN_dom"/>
</dbReference>
<accession>A0A164RI49</accession>
<dbReference type="EMBL" id="KV419420">
    <property type="protein sequence ID" value="KZS90579.1"/>
    <property type="molecule type" value="Genomic_DNA"/>
</dbReference>
<reference evidence="6 7" key="1">
    <citation type="journal article" date="2016" name="Mol. Biol. Evol.">
        <title>Comparative Genomics of Early-Diverging Mushroom-Forming Fungi Provides Insights into the Origins of Lignocellulose Decay Capabilities.</title>
        <authorList>
            <person name="Nagy L.G."/>
            <person name="Riley R."/>
            <person name="Tritt A."/>
            <person name="Adam C."/>
            <person name="Daum C."/>
            <person name="Floudas D."/>
            <person name="Sun H."/>
            <person name="Yadav J.S."/>
            <person name="Pangilinan J."/>
            <person name="Larsson K.H."/>
            <person name="Matsuura K."/>
            <person name="Barry K."/>
            <person name="Labutti K."/>
            <person name="Kuo R."/>
            <person name="Ohm R.A."/>
            <person name="Bhattacharya S.S."/>
            <person name="Shirouzu T."/>
            <person name="Yoshinaga Y."/>
            <person name="Martin F.M."/>
            <person name="Grigoriev I.V."/>
            <person name="Hibbett D.S."/>
        </authorList>
    </citation>
    <scope>NUCLEOTIDE SEQUENCE [LARGE SCALE GENOMIC DNA]</scope>
    <source>
        <strain evidence="6 7">HHB9708</strain>
    </source>
</reference>
<sequence length="193" mass="20771">DYVGLRDFALYDGGANFIPSWTSQTFKPYGATGDSVSYGPHEALDANLQVGHCWPLSGASGQLGIALPEPINITHATIDHVPKVLAPDITTAPRHFSLWGYSDKAPSSGGDLQVLREGDILGDWIIVPDGGFFILLVTAEYDVTLASHIQTFPVPSSVTAHSPAYHAAILDISSNWGSLQHTCLYRVRIHGHP</sequence>
<feature type="non-terminal residue" evidence="6">
    <location>
        <position position="1"/>
    </location>
</feature>
<feature type="non-terminal residue" evidence="6">
    <location>
        <position position="193"/>
    </location>
</feature>
<dbReference type="STRING" id="1314777.A0A164RI49"/>
<evidence type="ECO:0000256" key="3">
    <source>
        <dbReference type="ARBA" id="ARBA00022989"/>
    </source>
</evidence>
<name>A0A164RI49_9AGAM</name>
<proteinExistence type="predicted"/>
<dbReference type="Proteomes" id="UP000076722">
    <property type="component" value="Unassembled WGS sequence"/>
</dbReference>
<evidence type="ECO:0000256" key="2">
    <source>
        <dbReference type="ARBA" id="ARBA00022692"/>
    </source>
</evidence>
<dbReference type="PANTHER" id="PTHR12911:SF8">
    <property type="entry name" value="KLAROID PROTEIN-RELATED"/>
    <property type="match status" value="1"/>
</dbReference>
<keyword evidence="2" id="KW-0812">Transmembrane</keyword>
<evidence type="ECO:0000313" key="6">
    <source>
        <dbReference type="EMBL" id="KZS90579.1"/>
    </source>
</evidence>
<dbReference type="GO" id="GO:0034993">
    <property type="term" value="C:meiotic nuclear membrane microtubule tethering complex"/>
    <property type="evidence" value="ECO:0007669"/>
    <property type="project" value="TreeGrafter"/>
</dbReference>
<dbReference type="Pfam" id="PF07738">
    <property type="entry name" value="Sad1_UNC"/>
    <property type="match status" value="2"/>
</dbReference>
<keyword evidence="4" id="KW-0472">Membrane</keyword>
<feature type="domain" description="SUN" evidence="5">
    <location>
        <begin position="1"/>
        <end position="193"/>
    </location>
</feature>
<dbReference type="Gene3D" id="2.60.120.260">
    <property type="entry name" value="Galactose-binding domain-like"/>
    <property type="match status" value="1"/>
</dbReference>
<protein>
    <submittedName>
        <fullName evidence="6">Sad1/UNC-like protein</fullName>
    </submittedName>
</protein>
<dbReference type="AlphaFoldDB" id="A0A164RI49"/>
<keyword evidence="7" id="KW-1185">Reference proteome</keyword>
<evidence type="ECO:0000259" key="5">
    <source>
        <dbReference type="PROSITE" id="PS51469"/>
    </source>
</evidence>
<evidence type="ECO:0000256" key="4">
    <source>
        <dbReference type="ARBA" id="ARBA00023136"/>
    </source>
</evidence>
<dbReference type="PROSITE" id="PS51469">
    <property type="entry name" value="SUN"/>
    <property type="match status" value="1"/>
</dbReference>
<dbReference type="PANTHER" id="PTHR12911">
    <property type="entry name" value="SAD1/UNC-84-LIKE PROTEIN-RELATED"/>
    <property type="match status" value="1"/>
</dbReference>
<gene>
    <name evidence="6" type="ORF">SISNIDRAFT_386626</name>
</gene>
<evidence type="ECO:0000313" key="7">
    <source>
        <dbReference type="Proteomes" id="UP000076722"/>
    </source>
</evidence>
<comment type="subcellular location">
    <subcellularLocation>
        <location evidence="1">Membrane</location>
    </subcellularLocation>
</comment>
<organism evidence="6 7">
    <name type="scientific">Sistotremastrum niveocremeum HHB9708</name>
    <dbReference type="NCBI Taxonomy" id="1314777"/>
    <lineage>
        <taxon>Eukaryota</taxon>
        <taxon>Fungi</taxon>
        <taxon>Dikarya</taxon>
        <taxon>Basidiomycota</taxon>
        <taxon>Agaricomycotina</taxon>
        <taxon>Agaricomycetes</taxon>
        <taxon>Sistotremastrales</taxon>
        <taxon>Sistotremastraceae</taxon>
        <taxon>Sertulicium</taxon>
        <taxon>Sertulicium niveocremeum</taxon>
    </lineage>
</organism>
<dbReference type="OrthoDB" id="342281at2759"/>
<dbReference type="InterPro" id="IPR045119">
    <property type="entry name" value="SUN1-5"/>
</dbReference>
<keyword evidence="3" id="KW-1133">Transmembrane helix</keyword>
<dbReference type="GO" id="GO:0043495">
    <property type="term" value="F:protein-membrane adaptor activity"/>
    <property type="evidence" value="ECO:0007669"/>
    <property type="project" value="TreeGrafter"/>
</dbReference>
<evidence type="ECO:0000256" key="1">
    <source>
        <dbReference type="ARBA" id="ARBA00004370"/>
    </source>
</evidence>